<gene>
    <name evidence="10" type="ORF">FMM08_08910</name>
</gene>
<feature type="transmembrane region" description="Helical" evidence="7">
    <location>
        <begin position="102"/>
        <end position="122"/>
    </location>
</feature>
<evidence type="ECO:0000256" key="4">
    <source>
        <dbReference type="ARBA" id="ARBA00022692"/>
    </source>
</evidence>
<feature type="compositionally biased region" description="Low complexity" evidence="8">
    <location>
        <begin position="275"/>
        <end position="304"/>
    </location>
</feature>
<feature type="transmembrane region" description="Helical" evidence="7">
    <location>
        <begin position="236"/>
        <end position="257"/>
    </location>
</feature>
<name>A0A5C8ZI95_9ACTN</name>
<comment type="subcellular location">
    <subcellularLocation>
        <location evidence="1 7">Cell membrane</location>
        <topology evidence="1 7">Multi-pass membrane protein</topology>
    </subcellularLocation>
</comment>
<dbReference type="CDD" id="cd06261">
    <property type="entry name" value="TM_PBP2"/>
    <property type="match status" value="1"/>
</dbReference>
<accession>A0A5C8ZI95</accession>
<feature type="transmembrane region" description="Helical" evidence="7">
    <location>
        <begin position="196"/>
        <end position="216"/>
    </location>
</feature>
<evidence type="ECO:0000256" key="1">
    <source>
        <dbReference type="ARBA" id="ARBA00004651"/>
    </source>
</evidence>
<evidence type="ECO:0000313" key="10">
    <source>
        <dbReference type="EMBL" id="TXR56833.1"/>
    </source>
</evidence>
<dbReference type="SUPFAM" id="SSF161098">
    <property type="entry name" value="MetI-like"/>
    <property type="match status" value="1"/>
</dbReference>
<dbReference type="GO" id="GO:0055085">
    <property type="term" value="P:transmembrane transport"/>
    <property type="evidence" value="ECO:0007669"/>
    <property type="project" value="InterPro"/>
</dbReference>
<evidence type="ECO:0000313" key="11">
    <source>
        <dbReference type="Proteomes" id="UP000321234"/>
    </source>
</evidence>
<dbReference type="EMBL" id="VKAC01000004">
    <property type="protein sequence ID" value="TXR56833.1"/>
    <property type="molecule type" value="Genomic_DNA"/>
</dbReference>
<dbReference type="Proteomes" id="UP000321234">
    <property type="component" value="Unassembled WGS sequence"/>
</dbReference>
<keyword evidence="5 7" id="KW-1133">Transmembrane helix</keyword>
<protein>
    <submittedName>
        <fullName evidence="10">ABC transporter permease</fullName>
    </submittedName>
</protein>
<sequence>MKGTRVQAGAAVGLLAALVVLAVAGVFLRETAIAVDVSQALQPPGPGHWFGTDAQGRDVFSRVAVGTSIALASGLGTVAVGGGLGLLIALVCGLGPRWLDAVLVRLLDAVMAFPALLLALAVTMAFGTGLLTALLGVVVTVIPVFARTLRAEARRATSEPFVQAARTIGLSTPRIAVRHVVPYLGTTFSVQTAANVGNVILVLSGLSFIGVGAQPPTPEWGAMITDGLQNALTGQWWTGVFPGLALLVTVVAVNLLADSIPAVRAARLARRRGARPPSSRSSASSAAPVVVGSEPVPAASAKEA</sequence>
<evidence type="ECO:0000256" key="6">
    <source>
        <dbReference type="ARBA" id="ARBA00023136"/>
    </source>
</evidence>
<dbReference type="Pfam" id="PF00528">
    <property type="entry name" value="BPD_transp_1"/>
    <property type="match status" value="1"/>
</dbReference>
<evidence type="ECO:0000256" key="3">
    <source>
        <dbReference type="ARBA" id="ARBA00022475"/>
    </source>
</evidence>
<feature type="transmembrane region" description="Helical" evidence="7">
    <location>
        <begin position="64"/>
        <end position="90"/>
    </location>
</feature>
<dbReference type="OrthoDB" id="9812701at2"/>
<keyword evidence="3" id="KW-1003">Cell membrane</keyword>
<evidence type="ECO:0000256" key="8">
    <source>
        <dbReference type="SAM" id="MobiDB-lite"/>
    </source>
</evidence>
<dbReference type="InterPro" id="IPR050366">
    <property type="entry name" value="BP-dependent_transpt_permease"/>
</dbReference>
<dbReference type="PANTHER" id="PTHR43386">
    <property type="entry name" value="OLIGOPEPTIDE TRANSPORT SYSTEM PERMEASE PROTEIN APPC"/>
    <property type="match status" value="1"/>
</dbReference>
<keyword evidence="4 7" id="KW-0812">Transmembrane</keyword>
<comment type="caution">
    <text evidence="10">The sequence shown here is derived from an EMBL/GenBank/DDBJ whole genome shotgun (WGS) entry which is preliminary data.</text>
</comment>
<keyword evidence="2 7" id="KW-0813">Transport</keyword>
<dbReference type="RefSeq" id="WP_147925962.1">
    <property type="nucleotide sequence ID" value="NZ_VKAC01000004.1"/>
</dbReference>
<evidence type="ECO:0000256" key="7">
    <source>
        <dbReference type="RuleBase" id="RU363032"/>
    </source>
</evidence>
<dbReference type="InterPro" id="IPR035906">
    <property type="entry name" value="MetI-like_sf"/>
</dbReference>
<keyword evidence="11" id="KW-1185">Reference proteome</keyword>
<dbReference type="Gene3D" id="1.10.3720.10">
    <property type="entry name" value="MetI-like"/>
    <property type="match status" value="1"/>
</dbReference>
<reference evidence="10 11" key="1">
    <citation type="submission" date="2019-07" db="EMBL/GenBank/DDBJ databases">
        <title>Quadrisphaera sp. strain DD2A genome sequencing and assembly.</title>
        <authorList>
            <person name="Kim I."/>
        </authorList>
    </citation>
    <scope>NUCLEOTIDE SEQUENCE [LARGE SCALE GENOMIC DNA]</scope>
    <source>
        <strain evidence="10 11">DD2A</strain>
    </source>
</reference>
<comment type="similarity">
    <text evidence="7">Belongs to the binding-protein-dependent transport system permease family.</text>
</comment>
<feature type="domain" description="ABC transmembrane type-1" evidence="9">
    <location>
        <begin position="63"/>
        <end position="257"/>
    </location>
</feature>
<keyword evidence="6 7" id="KW-0472">Membrane</keyword>
<feature type="region of interest" description="Disordered" evidence="8">
    <location>
        <begin position="271"/>
        <end position="304"/>
    </location>
</feature>
<evidence type="ECO:0000256" key="5">
    <source>
        <dbReference type="ARBA" id="ARBA00022989"/>
    </source>
</evidence>
<dbReference type="AlphaFoldDB" id="A0A5C8ZI95"/>
<organism evidence="10 11">
    <name type="scientific">Quadrisphaera setariae</name>
    <dbReference type="NCBI Taxonomy" id="2593304"/>
    <lineage>
        <taxon>Bacteria</taxon>
        <taxon>Bacillati</taxon>
        <taxon>Actinomycetota</taxon>
        <taxon>Actinomycetes</taxon>
        <taxon>Kineosporiales</taxon>
        <taxon>Kineosporiaceae</taxon>
        <taxon>Quadrisphaera</taxon>
    </lineage>
</organism>
<evidence type="ECO:0000259" key="9">
    <source>
        <dbReference type="PROSITE" id="PS50928"/>
    </source>
</evidence>
<proteinExistence type="inferred from homology"/>
<evidence type="ECO:0000256" key="2">
    <source>
        <dbReference type="ARBA" id="ARBA00022448"/>
    </source>
</evidence>
<dbReference type="PANTHER" id="PTHR43386:SF1">
    <property type="entry name" value="D,D-DIPEPTIDE TRANSPORT SYSTEM PERMEASE PROTEIN DDPC-RELATED"/>
    <property type="match status" value="1"/>
</dbReference>
<dbReference type="GO" id="GO:0005886">
    <property type="term" value="C:plasma membrane"/>
    <property type="evidence" value="ECO:0007669"/>
    <property type="project" value="UniProtKB-SubCell"/>
</dbReference>
<dbReference type="PROSITE" id="PS50928">
    <property type="entry name" value="ABC_TM1"/>
    <property type="match status" value="1"/>
</dbReference>
<dbReference type="InterPro" id="IPR000515">
    <property type="entry name" value="MetI-like"/>
</dbReference>